<dbReference type="WBParaSite" id="ES5_v2.g22165.t1">
    <property type="protein sequence ID" value="ES5_v2.g22165.t1"/>
    <property type="gene ID" value="ES5_v2.g22165"/>
</dbReference>
<name>A0AC34FXC2_9BILA</name>
<evidence type="ECO:0000313" key="2">
    <source>
        <dbReference type="WBParaSite" id="ES5_v2.g22165.t1"/>
    </source>
</evidence>
<proteinExistence type="predicted"/>
<dbReference type="Proteomes" id="UP000887579">
    <property type="component" value="Unplaced"/>
</dbReference>
<sequence length="208" mass="22604">MIFISHGKRNTELITQLASRGVIKSQRVKDAMLNVDRGDFTNSSSPYSDEPQLIGCQATISAPHMHATALEALKPQLKEGAKVLDVGSGSGYLTVGSSGKVIGIELMHDLVQNSIKNIRKNNADLLDSNQILIVEGDGRLGYSAEAPYDAIHVGAASPTFPSELVSQLKVGGRLVVPIGTENQEFFQIDKISETETKRTKLFEFDMFL</sequence>
<evidence type="ECO:0000313" key="1">
    <source>
        <dbReference type="Proteomes" id="UP000887579"/>
    </source>
</evidence>
<protein>
    <submittedName>
        <fullName evidence="2">Protein-L-isoaspartate O-methyltransferase</fullName>
    </submittedName>
</protein>
<reference evidence="2" key="1">
    <citation type="submission" date="2022-11" db="UniProtKB">
        <authorList>
            <consortium name="WormBaseParasite"/>
        </authorList>
    </citation>
    <scope>IDENTIFICATION</scope>
</reference>
<organism evidence="1 2">
    <name type="scientific">Panagrolaimus sp. ES5</name>
    <dbReference type="NCBI Taxonomy" id="591445"/>
    <lineage>
        <taxon>Eukaryota</taxon>
        <taxon>Metazoa</taxon>
        <taxon>Ecdysozoa</taxon>
        <taxon>Nematoda</taxon>
        <taxon>Chromadorea</taxon>
        <taxon>Rhabditida</taxon>
        <taxon>Tylenchina</taxon>
        <taxon>Panagrolaimomorpha</taxon>
        <taxon>Panagrolaimoidea</taxon>
        <taxon>Panagrolaimidae</taxon>
        <taxon>Panagrolaimus</taxon>
    </lineage>
</organism>
<accession>A0AC34FXC2</accession>